<dbReference type="Proteomes" id="UP000054516">
    <property type="component" value="Unassembled WGS sequence"/>
</dbReference>
<dbReference type="STRING" id="77044.A0A1S8A9S3"/>
<evidence type="ECO:0000313" key="1">
    <source>
        <dbReference type="EMBL" id="GAW26876.1"/>
    </source>
</evidence>
<dbReference type="EMBL" id="DF977498">
    <property type="protein sequence ID" value="GAW26876.1"/>
    <property type="molecule type" value="Genomic_DNA"/>
</dbReference>
<reference evidence="1" key="1">
    <citation type="submission" date="2016-03" db="EMBL/GenBank/DDBJ databases">
        <title>Draft genome sequence of Rosellinia necatrix.</title>
        <authorList>
            <person name="Kanematsu S."/>
        </authorList>
    </citation>
    <scope>NUCLEOTIDE SEQUENCE [LARGE SCALE GENOMIC DNA]</scope>
    <source>
        <strain evidence="1">W97</strain>
    </source>
</reference>
<dbReference type="PANTHER" id="PTHR40619:SF3">
    <property type="entry name" value="FUNGAL STAND N-TERMINAL GOODBYE DOMAIN-CONTAINING PROTEIN"/>
    <property type="match status" value="1"/>
</dbReference>
<keyword evidence="2" id="KW-1185">Reference proteome</keyword>
<name>A0A1S8A9S3_ROSNE</name>
<sequence length="164" mass="19215">MPELPVEFIERRWPELFPSLSDPTLYTDHLGQFNDGNVATLILAQKRLDDEKRRFVHILKEWDAEHEKRDNEDQRRHRSSLSKVRANISQRHSWDDVMKELERVQDDYNNPKGFGRVRKVVRKVAAKSERIEPFIAFIPNGDYTSVICGGLRFILGVGSLERVE</sequence>
<evidence type="ECO:0000313" key="2">
    <source>
        <dbReference type="Proteomes" id="UP000054516"/>
    </source>
</evidence>
<organism evidence="1">
    <name type="scientific">Rosellinia necatrix</name>
    <name type="common">White root-rot fungus</name>
    <dbReference type="NCBI Taxonomy" id="77044"/>
    <lineage>
        <taxon>Eukaryota</taxon>
        <taxon>Fungi</taxon>
        <taxon>Dikarya</taxon>
        <taxon>Ascomycota</taxon>
        <taxon>Pezizomycotina</taxon>
        <taxon>Sordariomycetes</taxon>
        <taxon>Xylariomycetidae</taxon>
        <taxon>Xylariales</taxon>
        <taxon>Xylariaceae</taxon>
        <taxon>Rosellinia</taxon>
    </lineage>
</organism>
<dbReference type="PANTHER" id="PTHR40619">
    <property type="entry name" value="FUNGAL STAND N-TERMINAL GOODBYE DOMAIN-CONTAINING PROTEIN"/>
    <property type="match status" value="1"/>
</dbReference>
<dbReference type="OrthoDB" id="5419927at2759"/>
<gene>
    <name evidence="1" type="ORF">SAMD00023353_5300240</name>
</gene>
<accession>A0A1S8A9S3</accession>
<dbReference type="AlphaFoldDB" id="A0A1S8A9S3"/>
<proteinExistence type="predicted"/>
<protein>
    <submittedName>
        <fullName evidence="1">Uncharacterized protein</fullName>
    </submittedName>
</protein>